<dbReference type="InterPro" id="IPR008030">
    <property type="entry name" value="NmrA-like"/>
</dbReference>
<feature type="domain" description="NmrA-like" evidence="3">
    <location>
        <begin position="8"/>
        <end position="143"/>
    </location>
</feature>
<dbReference type="Proteomes" id="UP000651452">
    <property type="component" value="Unassembled WGS sequence"/>
</dbReference>
<keyword evidence="5" id="KW-1185">Reference proteome</keyword>
<dbReference type="InterPro" id="IPR036291">
    <property type="entry name" value="NAD(P)-bd_dom_sf"/>
</dbReference>
<reference evidence="4" key="1">
    <citation type="submission" date="2018-12" db="EMBL/GenBank/DDBJ databases">
        <authorList>
            <person name="Syme R.A."/>
            <person name="Farfan-Caceres L."/>
            <person name="Lichtenzveig J."/>
        </authorList>
    </citation>
    <scope>NUCLEOTIDE SEQUENCE</scope>
    <source>
        <strain evidence="4">Al4</strain>
    </source>
</reference>
<keyword evidence="1" id="KW-0521">NADP</keyword>
<dbReference type="InterPro" id="IPR045312">
    <property type="entry name" value="PCBER-like"/>
</dbReference>
<sequence>MTRNMELKNIAILGPGGNVGSAIIDKLLQDGPRFSITAITRPTSTYTPSKSSGITHKTTDYTSLSSLIEVFTGQDAIVNCITGGATQYEQSKLIIDAAVAAGVKFFFANEFVGYVTSPQFRRMPEAFAGAKIRIREYLGELAAAGSITWTSLNGGPFFDMWLMKGPAGFDVANRQARIYGTGNNPLYWTPLRTIARAAGNMLRSPDAVADRPIYICPFGKGELTQNKLLAALQIALDNSFTVETIDVERINKHSKIALERGEAGKAMKGFTISNQFYEADSGNDFSHLIENDLVGVEMTSVEVAVQDALTKWGKDCPVVEGMFKVEACEI</sequence>
<name>A0A8H7MMJ2_9PLEO</name>
<accession>A0A8H7MMJ2</accession>
<evidence type="ECO:0000313" key="5">
    <source>
        <dbReference type="Proteomes" id="UP000651452"/>
    </source>
</evidence>
<proteinExistence type="predicted"/>
<organism evidence="4 5">
    <name type="scientific">Ascochyta lentis</name>
    <dbReference type="NCBI Taxonomy" id="205686"/>
    <lineage>
        <taxon>Eukaryota</taxon>
        <taxon>Fungi</taxon>
        <taxon>Dikarya</taxon>
        <taxon>Ascomycota</taxon>
        <taxon>Pezizomycotina</taxon>
        <taxon>Dothideomycetes</taxon>
        <taxon>Pleosporomycetidae</taxon>
        <taxon>Pleosporales</taxon>
        <taxon>Pleosporineae</taxon>
        <taxon>Didymellaceae</taxon>
        <taxon>Ascochyta</taxon>
    </lineage>
</organism>
<dbReference type="AlphaFoldDB" id="A0A8H7MMJ2"/>
<dbReference type="EMBL" id="RZGK01000002">
    <property type="protein sequence ID" value="KAF9700885.1"/>
    <property type="molecule type" value="Genomic_DNA"/>
</dbReference>
<keyword evidence="2" id="KW-0560">Oxidoreductase</keyword>
<evidence type="ECO:0000256" key="1">
    <source>
        <dbReference type="ARBA" id="ARBA00022857"/>
    </source>
</evidence>
<dbReference type="Gene3D" id="3.40.50.720">
    <property type="entry name" value="NAD(P)-binding Rossmann-like Domain"/>
    <property type="match status" value="1"/>
</dbReference>
<dbReference type="OrthoDB" id="419598at2759"/>
<evidence type="ECO:0000313" key="4">
    <source>
        <dbReference type="EMBL" id="KAF9700885.1"/>
    </source>
</evidence>
<dbReference type="SUPFAM" id="SSF51735">
    <property type="entry name" value="NAD(P)-binding Rossmann-fold domains"/>
    <property type="match status" value="1"/>
</dbReference>
<reference evidence="4" key="2">
    <citation type="submission" date="2020-09" db="EMBL/GenBank/DDBJ databases">
        <title>Reference genome assembly for Australian Ascochyta lentis isolate Al4.</title>
        <authorList>
            <person name="Lee R.C."/>
            <person name="Farfan-Caceres L.M."/>
            <person name="Debler J.W."/>
            <person name="Williams A.H."/>
            <person name="Henares B.M."/>
        </authorList>
    </citation>
    <scope>NUCLEOTIDE SEQUENCE</scope>
    <source>
        <strain evidence="4">Al4</strain>
    </source>
</reference>
<protein>
    <recommendedName>
        <fullName evidence="3">NmrA-like domain-containing protein</fullName>
    </recommendedName>
</protein>
<gene>
    <name evidence="4" type="ORF">EKO04_000950</name>
</gene>
<evidence type="ECO:0000259" key="3">
    <source>
        <dbReference type="Pfam" id="PF05368"/>
    </source>
</evidence>
<dbReference type="PANTHER" id="PTHR47706:SF10">
    <property type="entry name" value="NMRA-LIKE DOMAIN-CONTAINING PROTEIN"/>
    <property type="match status" value="1"/>
</dbReference>
<dbReference type="PANTHER" id="PTHR47706">
    <property type="entry name" value="NMRA-LIKE FAMILY PROTEIN"/>
    <property type="match status" value="1"/>
</dbReference>
<comment type="caution">
    <text evidence="4">The sequence shown here is derived from an EMBL/GenBank/DDBJ whole genome shotgun (WGS) entry which is preliminary data.</text>
</comment>
<evidence type="ECO:0000256" key="2">
    <source>
        <dbReference type="ARBA" id="ARBA00023002"/>
    </source>
</evidence>
<dbReference type="InterPro" id="IPR051609">
    <property type="entry name" value="NmrA/Isoflavone_reductase-like"/>
</dbReference>
<dbReference type="Pfam" id="PF05368">
    <property type="entry name" value="NmrA"/>
    <property type="match status" value="1"/>
</dbReference>
<dbReference type="GO" id="GO:0016491">
    <property type="term" value="F:oxidoreductase activity"/>
    <property type="evidence" value="ECO:0007669"/>
    <property type="project" value="UniProtKB-KW"/>
</dbReference>
<dbReference type="CDD" id="cd05259">
    <property type="entry name" value="PCBER_SDR_a"/>
    <property type="match status" value="1"/>
</dbReference>